<dbReference type="EMBL" id="PNHG01000011">
    <property type="protein sequence ID" value="PMC64035.1"/>
    <property type="molecule type" value="Genomic_DNA"/>
</dbReference>
<keyword evidence="3" id="KW-1185">Reference proteome</keyword>
<accession>A0A2N6T3Y6</accession>
<evidence type="ECO:0000256" key="1">
    <source>
        <dbReference type="SAM" id="Phobius"/>
    </source>
</evidence>
<keyword evidence="1" id="KW-1133">Transmembrane helix</keyword>
<organism evidence="2 3">
    <name type="scientific">Corynebacterium tuscaniense</name>
    <dbReference type="NCBI Taxonomy" id="302449"/>
    <lineage>
        <taxon>Bacteria</taxon>
        <taxon>Bacillati</taxon>
        <taxon>Actinomycetota</taxon>
        <taxon>Actinomycetes</taxon>
        <taxon>Mycobacteriales</taxon>
        <taxon>Corynebacteriaceae</taxon>
        <taxon>Corynebacterium</taxon>
    </lineage>
</organism>
<feature type="transmembrane region" description="Helical" evidence="1">
    <location>
        <begin position="96"/>
        <end position="118"/>
    </location>
</feature>
<dbReference type="GO" id="GO:0005886">
    <property type="term" value="C:plasma membrane"/>
    <property type="evidence" value="ECO:0007669"/>
    <property type="project" value="TreeGrafter"/>
</dbReference>
<dbReference type="Proteomes" id="UP000235836">
    <property type="component" value="Unassembled WGS sequence"/>
</dbReference>
<keyword evidence="1" id="KW-0472">Membrane</keyword>
<dbReference type="RefSeq" id="WP_102724199.1">
    <property type="nucleotide sequence ID" value="NZ_PNHG01000011.1"/>
</dbReference>
<evidence type="ECO:0000313" key="3">
    <source>
        <dbReference type="Proteomes" id="UP000235836"/>
    </source>
</evidence>
<gene>
    <name evidence="2" type="ORF">CJ203_07980</name>
</gene>
<dbReference type="PANTHER" id="PTHR34821">
    <property type="entry name" value="INNER MEMBRANE PROTEIN YDCZ"/>
    <property type="match status" value="1"/>
</dbReference>
<keyword evidence="1" id="KW-0812">Transmembrane</keyword>
<reference evidence="2 3" key="1">
    <citation type="submission" date="2017-09" db="EMBL/GenBank/DDBJ databases">
        <title>Bacterial strain isolated from the female urinary microbiota.</title>
        <authorList>
            <person name="Thomas-White K."/>
            <person name="Kumar N."/>
            <person name="Forster S."/>
            <person name="Putonti C."/>
            <person name="Lawley T."/>
            <person name="Wolfe A.J."/>
        </authorList>
    </citation>
    <scope>NUCLEOTIDE SEQUENCE [LARGE SCALE GENOMIC DNA]</scope>
    <source>
        <strain evidence="2 3">UMB0792</strain>
    </source>
</reference>
<feature type="transmembrane region" description="Helical" evidence="1">
    <location>
        <begin position="125"/>
        <end position="144"/>
    </location>
</feature>
<comment type="caution">
    <text evidence="2">The sequence shown here is derived from an EMBL/GenBank/DDBJ whole genome shotgun (WGS) entry which is preliminary data.</text>
</comment>
<dbReference type="InterPro" id="IPR006750">
    <property type="entry name" value="YdcZ"/>
</dbReference>
<feature type="transmembrane region" description="Helical" evidence="1">
    <location>
        <begin position="33"/>
        <end position="55"/>
    </location>
</feature>
<feature type="transmembrane region" description="Helical" evidence="1">
    <location>
        <begin position="286"/>
        <end position="304"/>
    </location>
</feature>
<dbReference type="Pfam" id="PF04657">
    <property type="entry name" value="DMT_YdcZ"/>
    <property type="match status" value="2"/>
</dbReference>
<proteinExistence type="predicted"/>
<name>A0A2N6T3Y6_9CORY</name>
<feature type="transmembrane region" description="Helical" evidence="1">
    <location>
        <begin position="230"/>
        <end position="252"/>
    </location>
</feature>
<feature type="transmembrane region" description="Helical" evidence="1">
    <location>
        <begin position="197"/>
        <end position="214"/>
    </location>
</feature>
<protein>
    <recommendedName>
        <fullName evidence="4">EamA-like transporter family protein</fullName>
    </recommendedName>
</protein>
<evidence type="ECO:0000313" key="2">
    <source>
        <dbReference type="EMBL" id="PMC64035.1"/>
    </source>
</evidence>
<dbReference type="PANTHER" id="PTHR34821:SF2">
    <property type="entry name" value="INNER MEMBRANE PROTEIN YDCZ"/>
    <property type="match status" value="1"/>
</dbReference>
<feature type="transmembrane region" description="Helical" evidence="1">
    <location>
        <begin position="67"/>
        <end position="90"/>
    </location>
</feature>
<sequence length="307" mass="31919">MLILAAMEVGAVIPAQTAVNSRLRTSVGAPLPTSFYSFTVAFLCAVTLAVAISGFRWDFAAAGAEPWWVWIGGVMGTVFLTGNVLLFPRLGSVETVVIPILGQVIMALVIDQFGFFGAPQTEASALRLLGAVVVLAGIVCIHVLRHNSDGAIRSHAGGGSLWGWRAFGVFMGMCSATQTAANGYLGTVLGSSIQAGAVNLAVGATLLFLLSLTFRSSRQALLSTIEPGPWWMWLGGVFGAIFVVGMATLAPIIGTGATVIGQLAGTIICGQVIERFGFFGSPKTPLHANRVVGLVLVFIGAVLVRAL</sequence>
<evidence type="ECO:0008006" key="4">
    <source>
        <dbReference type="Google" id="ProtNLM"/>
    </source>
</evidence>
<dbReference type="AlphaFoldDB" id="A0A2N6T3Y6"/>